<keyword evidence="3" id="KW-1185">Reference proteome</keyword>
<sequence>MWMHPYAEIIWLELLEFVEMIKGECYLHLVLNICIGILGIWSFKRYTCLKDLYKIGC</sequence>
<dbReference type="Proteomes" id="UP000233837">
    <property type="component" value="Unassembled WGS sequence"/>
</dbReference>
<keyword evidence="1" id="KW-0472">Membrane</keyword>
<dbReference type="AlphaFoldDB" id="A0A2I0VRQ4"/>
<accession>A0A2I0VRQ4</accession>
<evidence type="ECO:0000256" key="1">
    <source>
        <dbReference type="SAM" id="Phobius"/>
    </source>
</evidence>
<organism evidence="2 3">
    <name type="scientific">Dendrobium catenatum</name>
    <dbReference type="NCBI Taxonomy" id="906689"/>
    <lineage>
        <taxon>Eukaryota</taxon>
        <taxon>Viridiplantae</taxon>
        <taxon>Streptophyta</taxon>
        <taxon>Embryophyta</taxon>
        <taxon>Tracheophyta</taxon>
        <taxon>Spermatophyta</taxon>
        <taxon>Magnoliopsida</taxon>
        <taxon>Liliopsida</taxon>
        <taxon>Asparagales</taxon>
        <taxon>Orchidaceae</taxon>
        <taxon>Epidendroideae</taxon>
        <taxon>Malaxideae</taxon>
        <taxon>Dendrobiinae</taxon>
        <taxon>Dendrobium</taxon>
    </lineage>
</organism>
<name>A0A2I0VRQ4_9ASPA</name>
<dbReference type="EMBL" id="KZ503301">
    <property type="protein sequence ID" value="PKU66089.1"/>
    <property type="molecule type" value="Genomic_DNA"/>
</dbReference>
<feature type="transmembrane region" description="Helical" evidence="1">
    <location>
        <begin position="26"/>
        <end position="43"/>
    </location>
</feature>
<proteinExistence type="predicted"/>
<keyword evidence="1" id="KW-1133">Transmembrane helix</keyword>
<evidence type="ECO:0000313" key="3">
    <source>
        <dbReference type="Proteomes" id="UP000233837"/>
    </source>
</evidence>
<gene>
    <name evidence="2" type="ORF">MA16_Dca024289</name>
</gene>
<protein>
    <submittedName>
        <fullName evidence="2">Uncharacterized protein</fullName>
    </submittedName>
</protein>
<keyword evidence="1" id="KW-0812">Transmembrane</keyword>
<reference evidence="2 3" key="2">
    <citation type="journal article" date="2017" name="Nature">
        <title>The Apostasia genome and the evolution of orchids.</title>
        <authorList>
            <person name="Zhang G.Q."/>
            <person name="Liu K.W."/>
            <person name="Li Z."/>
            <person name="Lohaus R."/>
            <person name="Hsiao Y.Y."/>
            <person name="Niu S.C."/>
            <person name="Wang J.Y."/>
            <person name="Lin Y.C."/>
            <person name="Xu Q."/>
            <person name="Chen L.J."/>
            <person name="Yoshida K."/>
            <person name="Fujiwara S."/>
            <person name="Wang Z.W."/>
            <person name="Zhang Y.Q."/>
            <person name="Mitsuda N."/>
            <person name="Wang M."/>
            <person name="Liu G.H."/>
            <person name="Pecoraro L."/>
            <person name="Huang H.X."/>
            <person name="Xiao X.J."/>
            <person name="Lin M."/>
            <person name="Wu X.Y."/>
            <person name="Wu W.L."/>
            <person name="Chen Y.Y."/>
            <person name="Chang S.B."/>
            <person name="Sakamoto S."/>
            <person name="Ohme-Takagi M."/>
            <person name="Yagi M."/>
            <person name="Zeng S.J."/>
            <person name="Shen C.Y."/>
            <person name="Yeh C.M."/>
            <person name="Luo Y.B."/>
            <person name="Tsai W.C."/>
            <person name="Van de Peer Y."/>
            <person name="Liu Z.J."/>
        </authorList>
    </citation>
    <scope>NUCLEOTIDE SEQUENCE [LARGE SCALE GENOMIC DNA]</scope>
    <source>
        <tissue evidence="2">The whole plant</tissue>
    </source>
</reference>
<reference evidence="2 3" key="1">
    <citation type="journal article" date="2016" name="Sci. Rep.">
        <title>The Dendrobium catenatum Lindl. genome sequence provides insights into polysaccharide synthase, floral development and adaptive evolution.</title>
        <authorList>
            <person name="Zhang G.Q."/>
            <person name="Xu Q."/>
            <person name="Bian C."/>
            <person name="Tsai W.C."/>
            <person name="Yeh C.M."/>
            <person name="Liu K.W."/>
            <person name="Yoshida K."/>
            <person name="Zhang L.S."/>
            <person name="Chang S.B."/>
            <person name="Chen F."/>
            <person name="Shi Y."/>
            <person name="Su Y.Y."/>
            <person name="Zhang Y.Q."/>
            <person name="Chen L.J."/>
            <person name="Yin Y."/>
            <person name="Lin M."/>
            <person name="Huang H."/>
            <person name="Deng H."/>
            <person name="Wang Z.W."/>
            <person name="Zhu S.L."/>
            <person name="Zhao X."/>
            <person name="Deng C."/>
            <person name="Niu S.C."/>
            <person name="Huang J."/>
            <person name="Wang M."/>
            <person name="Liu G.H."/>
            <person name="Yang H.J."/>
            <person name="Xiao X.J."/>
            <person name="Hsiao Y.Y."/>
            <person name="Wu W.L."/>
            <person name="Chen Y.Y."/>
            <person name="Mitsuda N."/>
            <person name="Ohme-Takagi M."/>
            <person name="Luo Y.B."/>
            <person name="Van de Peer Y."/>
            <person name="Liu Z.J."/>
        </authorList>
    </citation>
    <scope>NUCLEOTIDE SEQUENCE [LARGE SCALE GENOMIC DNA]</scope>
    <source>
        <tissue evidence="2">The whole plant</tissue>
    </source>
</reference>
<evidence type="ECO:0000313" key="2">
    <source>
        <dbReference type="EMBL" id="PKU66089.1"/>
    </source>
</evidence>